<reference evidence="2" key="1">
    <citation type="journal article" date="2024" name="Proc. Natl. Acad. Sci. U.S.A.">
        <title>Extraordinary preservation of gene collinearity over three hundred million years revealed in homosporous lycophytes.</title>
        <authorList>
            <person name="Li C."/>
            <person name="Wickell D."/>
            <person name="Kuo L.Y."/>
            <person name="Chen X."/>
            <person name="Nie B."/>
            <person name="Liao X."/>
            <person name="Peng D."/>
            <person name="Ji J."/>
            <person name="Jenkins J."/>
            <person name="Williams M."/>
            <person name="Shu S."/>
            <person name="Plott C."/>
            <person name="Barry K."/>
            <person name="Rajasekar S."/>
            <person name="Grimwood J."/>
            <person name="Han X."/>
            <person name="Sun S."/>
            <person name="Hou Z."/>
            <person name="He W."/>
            <person name="Dai G."/>
            <person name="Sun C."/>
            <person name="Schmutz J."/>
            <person name="Leebens-Mack J.H."/>
            <person name="Li F.W."/>
            <person name="Wang L."/>
        </authorList>
    </citation>
    <scope>NUCLEOTIDE SEQUENCE [LARGE SCALE GENOMIC DNA]</scope>
    <source>
        <strain evidence="2">cv. PW_Plant_1</strain>
    </source>
</reference>
<organism evidence="1 2">
    <name type="scientific">Diphasiastrum complanatum</name>
    <name type="common">Issler's clubmoss</name>
    <name type="synonym">Lycopodium complanatum</name>
    <dbReference type="NCBI Taxonomy" id="34168"/>
    <lineage>
        <taxon>Eukaryota</taxon>
        <taxon>Viridiplantae</taxon>
        <taxon>Streptophyta</taxon>
        <taxon>Embryophyta</taxon>
        <taxon>Tracheophyta</taxon>
        <taxon>Lycopodiopsida</taxon>
        <taxon>Lycopodiales</taxon>
        <taxon>Lycopodiaceae</taxon>
        <taxon>Lycopodioideae</taxon>
        <taxon>Diphasiastrum</taxon>
    </lineage>
</organism>
<dbReference type="EMBL" id="CM055110">
    <property type="protein sequence ID" value="KAJ7520528.1"/>
    <property type="molecule type" value="Genomic_DNA"/>
</dbReference>
<comment type="caution">
    <text evidence="1">The sequence shown here is derived from an EMBL/GenBank/DDBJ whole genome shotgun (WGS) entry which is preliminary data.</text>
</comment>
<evidence type="ECO:0000313" key="2">
    <source>
        <dbReference type="Proteomes" id="UP001162992"/>
    </source>
</evidence>
<proteinExistence type="predicted"/>
<name>A0ACC2ASK6_DIPCM</name>
<gene>
    <name evidence="1" type="ORF">O6H91_19G009400</name>
</gene>
<keyword evidence="2" id="KW-1185">Reference proteome</keyword>
<sequence>MEENEAPSSAHFVVGLIENRAKEVGIAAFDLRTASLYLCQFIETSRSYQNTMTLLHYFEPSDIIISSSTNNVAPEGMIGVAGLLDHNDLCHARKVKLARGCFDDTKGAMLLQSLALKDYYPLSLDCYNKQYYLCLGAAAAVIKWIENEKGVIITNHSVRISFNGSCDHMSIDVTSVQNLEVIEPLSFRLGQHLNKRGSLFGILNTTRTFGGSRLLRANLLQPLKDIQTINARLDCMDELTSKEKLFFGLSQALHKFPKNLDRVLCHFCFSKRKITEDITGSASTKRSQAIVASIILLKEAIQLLPPLLEVLQHADCLLLQNIKKSMCLHPGYDQLRQRIEAVIDDDVLHSRAPFIARTQQCFAVKAGFDGFLDIARKTFCDTSEAIHALAKKYREDLILPNLKMPFNSKRGFYMSIPEKDLNQRKLPDIFIQVTKQGKNVHFSSYELMSFNTRNQRAAAECYARTEHCLEGLTKQIREDIFLLILLAESVSLMDMMVNSFAYLVVNKSLGSYNRPEFTENGPVAIEAGRHPILENAGSDEFVANSTFLSEASNMVIVTGPNMSGKSTYICQVALITIMAHIGCYVPTKFASFRVVDRLFTRIGTRDSVGSNSSTFMTEMRETAFFTQNLTARSFIFIDELGRATSSSDGLAIAWSCSEYLLSLRAYVIFATHMQRLVELSSIYPNVKICQFSAGITNNRLDFKVLSPKPHFKIPVKVLFVRAGHFFTL</sequence>
<evidence type="ECO:0000313" key="1">
    <source>
        <dbReference type="EMBL" id="KAJ7520528.1"/>
    </source>
</evidence>
<protein>
    <submittedName>
        <fullName evidence="1">Uncharacterized protein</fullName>
    </submittedName>
</protein>
<accession>A0ACC2ASK6</accession>
<dbReference type="Proteomes" id="UP001162992">
    <property type="component" value="Chromosome 19"/>
</dbReference>